<feature type="transmembrane region" description="Helical" evidence="4">
    <location>
        <begin position="21"/>
        <end position="39"/>
    </location>
</feature>
<dbReference type="InterPro" id="IPR013094">
    <property type="entry name" value="AB_hydrolase_3"/>
</dbReference>
<dbReference type="RefSeq" id="XP_020636924.2">
    <property type="nucleotide sequence ID" value="XM_020781265.2"/>
</dbReference>
<dbReference type="GO" id="GO:0016020">
    <property type="term" value="C:membrane"/>
    <property type="evidence" value="ECO:0007669"/>
    <property type="project" value="InterPro"/>
</dbReference>
<reference evidence="7" key="1">
    <citation type="submission" date="2025-08" db="UniProtKB">
        <authorList>
            <consortium name="RefSeq"/>
        </authorList>
    </citation>
    <scope>IDENTIFICATION</scope>
</reference>
<dbReference type="AlphaFoldDB" id="A0A6J0ST89"/>
<keyword evidence="4" id="KW-1133">Transmembrane helix</keyword>
<name>A0A6J0ST89_9SAUR</name>
<dbReference type="OrthoDB" id="408631at2759"/>
<dbReference type="KEGG" id="pvt:110072716"/>
<feature type="active site" evidence="3">
    <location>
        <position position="361"/>
    </location>
</feature>
<organism evidence="6 7">
    <name type="scientific">Pogona vitticeps</name>
    <name type="common">central bearded dragon</name>
    <dbReference type="NCBI Taxonomy" id="103695"/>
    <lineage>
        <taxon>Eukaryota</taxon>
        <taxon>Metazoa</taxon>
        <taxon>Chordata</taxon>
        <taxon>Craniata</taxon>
        <taxon>Vertebrata</taxon>
        <taxon>Euteleostomi</taxon>
        <taxon>Lepidosauria</taxon>
        <taxon>Squamata</taxon>
        <taxon>Bifurcata</taxon>
        <taxon>Unidentata</taxon>
        <taxon>Episquamata</taxon>
        <taxon>Toxicofera</taxon>
        <taxon>Iguania</taxon>
        <taxon>Acrodonta</taxon>
        <taxon>Agamidae</taxon>
        <taxon>Amphibolurinae</taxon>
        <taxon>Pogona</taxon>
    </lineage>
</organism>
<dbReference type="InterPro" id="IPR050300">
    <property type="entry name" value="GDXG_lipolytic_enzyme"/>
</dbReference>
<keyword evidence="6" id="KW-1185">Reference proteome</keyword>
<comment type="similarity">
    <text evidence="1">Belongs to the 'GDXG' lipolytic enzyme family.</text>
</comment>
<dbReference type="InterPro" id="IPR017157">
    <property type="entry name" value="Arylacetamide_deacetylase"/>
</dbReference>
<keyword evidence="4" id="KW-0472">Membrane</keyword>
<evidence type="ECO:0000313" key="6">
    <source>
        <dbReference type="Proteomes" id="UP001652642"/>
    </source>
</evidence>
<dbReference type="Gene3D" id="3.40.50.1820">
    <property type="entry name" value="alpha/beta hydrolase"/>
    <property type="match status" value="1"/>
</dbReference>
<dbReference type="GO" id="GO:0052689">
    <property type="term" value="F:carboxylic ester hydrolase activity"/>
    <property type="evidence" value="ECO:0007669"/>
    <property type="project" value="InterPro"/>
</dbReference>
<evidence type="ECO:0000313" key="7">
    <source>
        <dbReference type="RefSeq" id="XP_020636924.2"/>
    </source>
</evidence>
<dbReference type="GeneID" id="110072716"/>
<evidence type="ECO:0000259" key="5">
    <source>
        <dbReference type="Pfam" id="PF07859"/>
    </source>
</evidence>
<feature type="domain" description="Alpha/beta hydrolase fold-3" evidence="5">
    <location>
        <begin position="336"/>
        <end position="393"/>
    </location>
</feature>
<dbReference type="InterPro" id="IPR029058">
    <property type="entry name" value="AB_hydrolase_fold"/>
</dbReference>
<evidence type="ECO:0000256" key="4">
    <source>
        <dbReference type="SAM" id="Phobius"/>
    </source>
</evidence>
<feature type="transmembrane region" description="Helical" evidence="4">
    <location>
        <begin position="59"/>
        <end position="77"/>
    </location>
</feature>
<evidence type="ECO:0000256" key="2">
    <source>
        <dbReference type="ARBA" id="ARBA00022801"/>
    </source>
</evidence>
<dbReference type="SUPFAM" id="SSF53474">
    <property type="entry name" value="alpha/beta-Hydrolases"/>
    <property type="match status" value="1"/>
</dbReference>
<dbReference type="PIRSF" id="PIRSF037251">
    <property type="entry name" value="Arylacetamide_deacetylase"/>
    <property type="match status" value="1"/>
</dbReference>
<dbReference type="InParanoid" id="A0A6J0ST89"/>
<dbReference type="PANTHER" id="PTHR48081:SF32">
    <property type="entry name" value="ALPHA_BETA HYDROLASE FOLD-3 DOMAIN-CONTAINING PROTEIN"/>
    <property type="match status" value="1"/>
</dbReference>
<accession>A0A6J0ST89</accession>
<dbReference type="Pfam" id="PF07859">
    <property type="entry name" value="Abhydrolase_3"/>
    <property type="match status" value="2"/>
</dbReference>
<evidence type="ECO:0000256" key="3">
    <source>
        <dbReference type="PIRSR" id="PIRSR037251-1"/>
    </source>
</evidence>
<feature type="domain" description="Alpha/beta hydrolase fold-3" evidence="5">
    <location>
        <begin position="129"/>
        <end position="273"/>
    </location>
</feature>
<feature type="active site" evidence="3">
    <location>
        <position position="391"/>
    </location>
</feature>
<protein>
    <submittedName>
        <fullName evidence="7">Arylacetamide deacetylase-like 3</fullName>
    </submittedName>
</protein>
<dbReference type="PANTHER" id="PTHR48081">
    <property type="entry name" value="AB HYDROLASE SUPERFAMILY PROTEIN C4A8.06C"/>
    <property type="match status" value="1"/>
</dbReference>
<gene>
    <name evidence="7" type="primary">LOC110072716</name>
</gene>
<sequence>MTSSEPSFLATRMVLGQMLGVLSYAILFILCSLIAWALYYDITRTHLPPGISYTAKLRLASILVNIFFGLALILEKLRICQRYKVWRLIFNGIPTTKCTTLIIKDLLFDNVTVRVYWPKTPAASNRRGMVFIPGGLAIFAGIKGYERVCRHIALKSDTVVVSVGCREAPEHPPPSQQLDCITATVHFLKNAQEYGVDPHRISVGGDSSGGTFAATVCQRLATRKDIPRLRAQLLFYPFLQAFDFNLPSYQQNESVPPLFKKRMLKFGLQYLNEEFKDLEGMMRNAHVAREMEPKYRKWIHADYIPEEFKARGYVPVAPAPFSEKLHEVIKGCLEDVLSPLVAEDDVIHELPETFILTCEYDVLRDDGLLYKKRLEDNGVPVTWHHSKDGVHGILYPVDCGPLQFPNTQPSFHHIIHFLKRL</sequence>
<keyword evidence="2" id="KW-0378">Hydrolase</keyword>
<proteinExistence type="inferred from homology"/>
<dbReference type="Proteomes" id="UP001652642">
    <property type="component" value="Chromosome 7"/>
</dbReference>
<evidence type="ECO:0000256" key="1">
    <source>
        <dbReference type="ARBA" id="ARBA00010515"/>
    </source>
</evidence>
<feature type="active site" evidence="3">
    <location>
        <position position="207"/>
    </location>
</feature>
<keyword evidence="4" id="KW-0812">Transmembrane</keyword>